<dbReference type="EMBL" id="JWYV01000009">
    <property type="protein sequence ID" value="KKC99678.1"/>
    <property type="molecule type" value="Genomic_DNA"/>
</dbReference>
<dbReference type="Proteomes" id="UP000033633">
    <property type="component" value="Unassembled WGS sequence"/>
</dbReference>
<evidence type="ECO:0000313" key="1">
    <source>
        <dbReference type="EMBL" id="KKC99678.1"/>
    </source>
</evidence>
<proteinExistence type="predicted"/>
<keyword evidence="2" id="KW-1185">Reference proteome</keyword>
<reference evidence="1 2" key="1">
    <citation type="submission" date="2014-12" db="EMBL/GenBank/DDBJ databases">
        <title>Mercury Reductase activity and rhizosphere competence traits in the genome of root associated Photobacterium halotolerans MELD1.</title>
        <authorList>
            <person name="Mathew D.C."/>
            <person name="Huang C.-C."/>
        </authorList>
    </citation>
    <scope>NUCLEOTIDE SEQUENCE [LARGE SCALE GENOMIC DNA]</scope>
    <source>
        <strain evidence="1 2">MELD1</strain>
    </source>
</reference>
<dbReference type="RefSeq" id="WP_046220918.1">
    <property type="nucleotide sequence ID" value="NZ_JWYV01000009.1"/>
</dbReference>
<dbReference type="STRING" id="265726.KY46_12260"/>
<organism evidence="1 2">
    <name type="scientific">Photobacterium halotolerans</name>
    <dbReference type="NCBI Taxonomy" id="265726"/>
    <lineage>
        <taxon>Bacteria</taxon>
        <taxon>Pseudomonadati</taxon>
        <taxon>Pseudomonadota</taxon>
        <taxon>Gammaproteobacteria</taxon>
        <taxon>Vibrionales</taxon>
        <taxon>Vibrionaceae</taxon>
        <taxon>Photobacterium</taxon>
    </lineage>
</organism>
<evidence type="ECO:0000313" key="2">
    <source>
        <dbReference type="Proteomes" id="UP000033633"/>
    </source>
</evidence>
<gene>
    <name evidence="1" type="ORF">KY46_12260</name>
</gene>
<sequence length="193" mass="22410">MQTDICFRNLSLNTHLPSVTIFQKNHLDEEARSIAWKVIPHCQYRWRHPFSIERKYSYRLCDDQGNYSIVRDLFPEKLPHHDEQGLLITQDTNIICVRKTINNKYTGIQLLKNNRIIAGHPLSTHCHTSFRLTDEFYIAADLRTSQGKRIHPININMSLARFDIYNKTRIDITMTGGQPGAESSPLTFQIVSV</sequence>
<dbReference type="AlphaFoldDB" id="A0A0F5VC32"/>
<dbReference type="OrthoDB" id="5816500at2"/>
<name>A0A0F5VC32_9GAMM</name>
<protein>
    <submittedName>
        <fullName evidence="1">Uncharacterized protein</fullName>
    </submittedName>
</protein>
<comment type="caution">
    <text evidence="1">The sequence shown here is derived from an EMBL/GenBank/DDBJ whole genome shotgun (WGS) entry which is preliminary data.</text>
</comment>
<dbReference type="PATRIC" id="fig|265726.11.peg.4631"/>
<accession>A0A0F5VC32</accession>